<evidence type="ECO:0000313" key="3">
    <source>
        <dbReference type="EMBL" id="KMQ90605.1"/>
    </source>
</evidence>
<dbReference type="AlphaFoldDB" id="A0A0J7NDM1"/>
<dbReference type="OrthoDB" id="8122238at2759"/>
<dbReference type="PANTHER" id="PTHR47510">
    <property type="entry name" value="REVERSE TRANSCRIPTASE DOMAIN-CONTAINING PROTEIN"/>
    <property type="match status" value="1"/>
</dbReference>
<keyword evidence="3" id="KW-0808">Transferase</keyword>
<keyword evidence="3" id="KW-0548">Nucleotidyltransferase</keyword>
<dbReference type="GO" id="GO:0008270">
    <property type="term" value="F:zinc ion binding"/>
    <property type="evidence" value="ECO:0007669"/>
    <property type="project" value="UniProtKB-KW"/>
</dbReference>
<evidence type="ECO:0000313" key="4">
    <source>
        <dbReference type="Proteomes" id="UP000036403"/>
    </source>
</evidence>
<evidence type="ECO:0000256" key="1">
    <source>
        <dbReference type="PROSITE-ProRule" id="PRU00047"/>
    </source>
</evidence>
<dbReference type="Gene3D" id="4.10.60.10">
    <property type="entry name" value="Zinc finger, CCHC-type"/>
    <property type="match status" value="1"/>
</dbReference>
<dbReference type="PROSITE" id="PS50158">
    <property type="entry name" value="ZF_CCHC"/>
    <property type="match status" value="1"/>
</dbReference>
<dbReference type="InterPro" id="IPR036691">
    <property type="entry name" value="Endo/exonu/phosph_ase_sf"/>
</dbReference>
<name>A0A0J7NDM1_LASNI</name>
<dbReference type="Proteomes" id="UP000036403">
    <property type="component" value="Unassembled WGS sequence"/>
</dbReference>
<keyword evidence="1" id="KW-0863">Zinc-finger</keyword>
<keyword evidence="1" id="KW-0862">Zinc</keyword>
<dbReference type="SUPFAM" id="SSF56219">
    <property type="entry name" value="DNase I-like"/>
    <property type="match status" value="1"/>
</dbReference>
<dbReference type="Gene3D" id="3.60.10.10">
    <property type="entry name" value="Endonuclease/exonuclease/phosphatase"/>
    <property type="match status" value="1"/>
</dbReference>
<feature type="domain" description="CCHC-type" evidence="2">
    <location>
        <begin position="272"/>
        <end position="287"/>
    </location>
</feature>
<keyword evidence="1" id="KW-0479">Metal-binding</keyword>
<organism evidence="3 4">
    <name type="scientific">Lasius niger</name>
    <name type="common">Black garden ant</name>
    <dbReference type="NCBI Taxonomy" id="67767"/>
    <lineage>
        <taxon>Eukaryota</taxon>
        <taxon>Metazoa</taxon>
        <taxon>Ecdysozoa</taxon>
        <taxon>Arthropoda</taxon>
        <taxon>Hexapoda</taxon>
        <taxon>Insecta</taxon>
        <taxon>Pterygota</taxon>
        <taxon>Neoptera</taxon>
        <taxon>Endopterygota</taxon>
        <taxon>Hymenoptera</taxon>
        <taxon>Apocrita</taxon>
        <taxon>Aculeata</taxon>
        <taxon>Formicoidea</taxon>
        <taxon>Formicidae</taxon>
        <taxon>Formicinae</taxon>
        <taxon>Lasius</taxon>
        <taxon>Lasius</taxon>
    </lineage>
</organism>
<proteinExistence type="predicted"/>
<dbReference type="GO" id="GO:0003676">
    <property type="term" value="F:nucleic acid binding"/>
    <property type="evidence" value="ECO:0007669"/>
    <property type="project" value="InterPro"/>
</dbReference>
<dbReference type="PANTHER" id="PTHR47510:SF3">
    <property type="entry name" value="ENDO_EXONUCLEASE_PHOSPHATASE DOMAIN-CONTAINING PROTEIN"/>
    <property type="match status" value="1"/>
</dbReference>
<dbReference type="InterPro" id="IPR001878">
    <property type="entry name" value="Znf_CCHC"/>
</dbReference>
<reference evidence="3 4" key="1">
    <citation type="submission" date="2015-04" db="EMBL/GenBank/DDBJ databases">
        <title>Lasius niger genome sequencing.</title>
        <authorList>
            <person name="Konorov E.A."/>
            <person name="Nikitin M.A."/>
            <person name="Kirill M.V."/>
            <person name="Chang P."/>
        </authorList>
    </citation>
    <scope>NUCLEOTIDE SEQUENCE [LARGE SCALE GENOMIC DNA]</scope>
    <source>
        <tissue evidence="3">Whole</tissue>
    </source>
</reference>
<dbReference type="PaxDb" id="67767-A0A0J7NDM1"/>
<sequence length="840" mass="94575">MSSSKDAKDKRKSVDDSLHEHYEAFNMIATAYVQVLASMQTMSSIREMMLSGIGKACKESLGLSGIAGEDASGERGRDSYALAMQRSVTERIHVPGGPTVAIPRTVNIVIGPRSEAAGRYASSQETKEAVLKSIVPGEVGLKVSRLTKIRNNGIKIETCEVDLGKLRSSDGLRDVGLEVRDEVKLNPRVIIRNVPVELSSEEIIGQLSRRNLNGEGDNLKMVYRFPAHAGRAFSSCVVEVPPDIRKRLLAKDRIFLGWSACTVGDHVRVLQCFRCLSFGHIAKNCTSKEARCSYCSEDHETRVCTNTGLCNDLRICHVNCQSLFVHLDQFRNYFENCSYHVICLSETRLKPGITDAMVHLPNYALLKCDRLGKNGGGVGVYVHSSLSAKLLYATDGLYRKCPEFMFLEISCASMPKVLIAVVYRPPKAGYFRDFEDKCIELFSGYQNLIILKNLNNNLLIDGFDAKLLREFIFANGLFLVPYNATCHTSTSSTLLDLCILDDEQKLSKFGQCPVPFLSMHDLIFVRLRLRVARVSGNKLKRRDFHKLHAESFLADLDSCDWEEFVTAGCADRKVEIFNSNLTEVLNTHAPMREWVYRRRPAPWLTGFIVQRMRERDRARRAWRRHRKPELYGVFKSLRNEVQSRIRGAKRNHYRETLSRKQGISPMWGKLRRLGLIGALKAPDLRGLDLDELNRAFCSHARAGAGCNSVADDMVVLDTVQFDDAEFFFSDISPSQLLRVASRGGSEAVGVDGISARCLRLGLPSLLPYLVHLFNFLLQHSLFPELWRRALVRPLPKVKSPASCSDYRSISLLCTVSKVLKRIVSEQVVDYLEANHLFDDF</sequence>
<gene>
    <name evidence="3" type="ORF">RF55_9615</name>
</gene>
<keyword evidence="4" id="KW-1185">Reference proteome</keyword>
<protein>
    <submittedName>
        <fullName evidence="3">Rna-directed dna polymerase from mobile element jockey-like protein</fullName>
    </submittedName>
</protein>
<dbReference type="GO" id="GO:0003964">
    <property type="term" value="F:RNA-directed DNA polymerase activity"/>
    <property type="evidence" value="ECO:0007669"/>
    <property type="project" value="UniProtKB-KW"/>
</dbReference>
<dbReference type="EMBL" id="LBMM01006440">
    <property type="protein sequence ID" value="KMQ90605.1"/>
    <property type="molecule type" value="Genomic_DNA"/>
</dbReference>
<accession>A0A0J7NDM1</accession>
<dbReference type="STRING" id="67767.A0A0J7NDM1"/>
<evidence type="ECO:0000259" key="2">
    <source>
        <dbReference type="PROSITE" id="PS50158"/>
    </source>
</evidence>
<keyword evidence="3" id="KW-0695">RNA-directed DNA polymerase</keyword>
<comment type="caution">
    <text evidence="3">The sequence shown here is derived from an EMBL/GenBank/DDBJ whole genome shotgun (WGS) entry which is preliminary data.</text>
</comment>
<dbReference type="SMART" id="SM00343">
    <property type="entry name" value="ZnF_C2HC"/>
    <property type="match status" value="1"/>
</dbReference>